<accession>A0A2P8EUG5</accession>
<keyword evidence="2" id="KW-0808">Transferase</keyword>
<organism evidence="6 7">
    <name type="scientific">Marinobacterium halophilum</name>
    <dbReference type="NCBI Taxonomy" id="267374"/>
    <lineage>
        <taxon>Bacteria</taxon>
        <taxon>Pseudomonadati</taxon>
        <taxon>Pseudomonadota</taxon>
        <taxon>Gammaproteobacteria</taxon>
        <taxon>Oceanospirillales</taxon>
        <taxon>Oceanospirillaceae</taxon>
        <taxon>Marinobacterium</taxon>
    </lineage>
</organism>
<evidence type="ECO:0000313" key="6">
    <source>
        <dbReference type="EMBL" id="PSL13075.1"/>
    </source>
</evidence>
<keyword evidence="3 6" id="KW-0418">Kinase</keyword>
<evidence type="ECO:0000256" key="1">
    <source>
        <dbReference type="ARBA" id="ARBA00010164"/>
    </source>
</evidence>
<dbReference type="Gene3D" id="1.10.1070.20">
    <property type="match status" value="1"/>
</dbReference>
<sequence length="422" mass="46774">MAVSDRTLVVWSNQTKVGTLREHNNLWSFEYDSAWKMFDLCPTLPRSAVIIEDGSSKRPIQWFFDNLLPEEGARTLLAADADIDEADAFGLLAHFGAESAGALTLLGPGETPGQGGRHPLSFAELSARIKALPDVPLSQGGSKRMSLAGAQHKLPIIFDNGELFEPNAAEPSTHILKPNHSKPDQYPHSAINEFVMMKLARAVGLVVPEVYVIHVPEPAYLVERFDRSLKGNGMQRLHVIDTCQLLSLDRAFKYTQCLPDTLTAIVDQCRAKAATRKVLFDWFVFCLLIGNTDNHLKNLSFYMSPEGVVLTPHYDLLSTAVYEPDNGWLNARLEWKISSVRTLGEVSPAYLAELGRILKVPPRLQAQTVNRMVKTVAQQLPLIYGELQTTPYPTGVSKDGELRLLRQIQHGVIADMAARLAV</sequence>
<dbReference type="GO" id="GO:0005829">
    <property type="term" value="C:cytosol"/>
    <property type="evidence" value="ECO:0007669"/>
    <property type="project" value="TreeGrafter"/>
</dbReference>
<dbReference type="InterPro" id="IPR017508">
    <property type="entry name" value="HipA_N1"/>
</dbReference>
<evidence type="ECO:0000256" key="3">
    <source>
        <dbReference type="ARBA" id="ARBA00022777"/>
    </source>
</evidence>
<dbReference type="InterPro" id="IPR052028">
    <property type="entry name" value="HipA_Ser/Thr_kinase"/>
</dbReference>
<dbReference type="Pfam" id="PF13657">
    <property type="entry name" value="Couple_hipA"/>
    <property type="match status" value="1"/>
</dbReference>
<dbReference type="Proteomes" id="UP000242133">
    <property type="component" value="Unassembled WGS sequence"/>
</dbReference>
<evidence type="ECO:0000256" key="2">
    <source>
        <dbReference type="ARBA" id="ARBA00022679"/>
    </source>
</evidence>
<dbReference type="GO" id="GO:0004674">
    <property type="term" value="F:protein serine/threonine kinase activity"/>
    <property type="evidence" value="ECO:0007669"/>
    <property type="project" value="TreeGrafter"/>
</dbReference>
<name>A0A2P8EUG5_9GAMM</name>
<protein>
    <submittedName>
        <fullName evidence="6">Serine/threonine-protein kinase HipA</fullName>
    </submittedName>
</protein>
<dbReference type="AlphaFoldDB" id="A0A2P8EUG5"/>
<dbReference type="OrthoDB" id="9805913at2"/>
<evidence type="ECO:0000259" key="5">
    <source>
        <dbReference type="Pfam" id="PF13657"/>
    </source>
</evidence>
<comment type="similarity">
    <text evidence="1">Belongs to the HipA Ser/Thr kinase family.</text>
</comment>
<dbReference type="NCBIfam" id="TIGR03071">
    <property type="entry name" value="couple_hipA"/>
    <property type="match status" value="1"/>
</dbReference>
<gene>
    <name evidence="6" type="ORF">CLV44_11472</name>
</gene>
<dbReference type="PANTHER" id="PTHR37419:SF1">
    <property type="entry name" value="SERINE_THREONINE-PROTEIN KINASE TOXIN HIPA"/>
    <property type="match status" value="1"/>
</dbReference>
<feature type="domain" description="HipA N-terminal subdomain 1" evidence="5">
    <location>
        <begin position="9"/>
        <end position="105"/>
    </location>
</feature>
<dbReference type="PANTHER" id="PTHR37419">
    <property type="entry name" value="SERINE/THREONINE-PROTEIN KINASE TOXIN HIPA"/>
    <property type="match status" value="1"/>
</dbReference>
<evidence type="ECO:0000259" key="4">
    <source>
        <dbReference type="Pfam" id="PF07804"/>
    </source>
</evidence>
<evidence type="ECO:0000313" key="7">
    <source>
        <dbReference type="Proteomes" id="UP000242133"/>
    </source>
</evidence>
<reference evidence="6 7" key="1">
    <citation type="submission" date="2018-03" db="EMBL/GenBank/DDBJ databases">
        <title>Genomic Encyclopedia of Archaeal and Bacterial Type Strains, Phase II (KMG-II): from individual species to whole genera.</title>
        <authorList>
            <person name="Goeker M."/>
        </authorList>
    </citation>
    <scope>NUCLEOTIDE SEQUENCE [LARGE SCALE GENOMIC DNA]</scope>
    <source>
        <strain evidence="6 7">DSM 17586</strain>
    </source>
</reference>
<proteinExistence type="inferred from homology"/>
<dbReference type="InterPro" id="IPR012893">
    <property type="entry name" value="HipA-like_C"/>
</dbReference>
<comment type="caution">
    <text evidence="6">The sequence shown here is derived from an EMBL/GenBank/DDBJ whole genome shotgun (WGS) entry which is preliminary data.</text>
</comment>
<feature type="domain" description="HipA-like C-terminal" evidence="4">
    <location>
        <begin position="145"/>
        <end position="378"/>
    </location>
</feature>
<dbReference type="EMBL" id="PYGI01000014">
    <property type="protein sequence ID" value="PSL13075.1"/>
    <property type="molecule type" value="Genomic_DNA"/>
</dbReference>
<dbReference type="RefSeq" id="WP_106592128.1">
    <property type="nucleotide sequence ID" value="NZ_PYGI01000014.1"/>
</dbReference>
<dbReference type="Pfam" id="PF07804">
    <property type="entry name" value="HipA_C"/>
    <property type="match status" value="1"/>
</dbReference>
<keyword evidence="7" id="KW-1185">Reference proteome</keyword>